<organism evidence="4">
    <name type="scientific">Gongylonema pulchrum</name>
    <dbReference type="NCBI Taxonomy" id="637853"/>
    <lineage>
        <taxon>Eukaryota</taxon>
        <taxon>Metazoa</taxon>
        <taxon>Ecdysozoa</taxon>
        <taxon>Nematoda</taxon>
        <taxon>Chromadorea</taxon>
        <taxon>Rhabditida</taxon>
        <taxon>Spirurina</taxon>
        <taxon>Spiruromorpha</taxon>
        <taxon>Spiruroidea</taxon>
        <taxon>Gongylonematidae</taxon>
        <taxon>Gongylonema</taxon>
    </lineage>
</organism>
<keyword evidence="3" id="KW-1185">Reference proteome</keyword>
<dbReference type="AlphaFoldDB" id="A0A183DS61"/>
<dbReference type="EMBL" id="UYRT01078631">
    <property type="protein sequence ID" value="VDN18927.1"/>
    <property type="molecule type" value="Genomic_DNA"/>
</dbReference>
<evidence type="ECO:0000313" key="2">
    <source>
        <dbReference type="EMBL" id="VDN18927.1"/>
    </source>
</evidence>
<proteinExistence type="predicted"/>
<reference evidence="2 3" key="2">
    <citation type="submission" date="2018-11" db="EMBL/GenBank/DDBJ databases">
        <authorList>
            <consortium name="Pathogen Informatics"/>
        </authorList>
    </citation>
    <scope>NUCLEOTIDE SEQUENCE [LARGE SCALE GENOMIC DNA]</scope>
</reference>
<dbReference type="WBParaSite" id="GPUH_0001156601-mRNA-1">
    <property type="protein sequence ID" value="GPUH_0001156601-mRNA-1"/>
    <property type="gene ID" value="GPUH_0001156601"/>
</dbReference>
<gene>
    <name evidence="2" type="ORF">GPUH_LOCUS11553</name>
</gene>
<name>A0A183DS61_9BILA</name>
<feature type="region of interest" description="Disordered" evidence="1">
    <location>
        <begin position="221"/>
        <end position="284"/>
    </location>
</feature>
<dbReference type="OrthoDB" id="5838899at2759"/>
<feature type="compositionally biased region" description="Polar residues" evidence="1">
    <location>
        <begin position="268"/>
        <end position="280"/>
    </location>
</feature>
<dbReference type="Proteomes" id="UP000271098">
    <property type="component" value="Unassembled WGS sequence"/>
</dbReference>
<evidence type="ECO:0000313" key="3">
    <source>
        <dbReference type="Proteomes" id="UP000271098"/>
    </source>
</evidence>
<evidence type="ECO:0000256" key="1">
    <source>
        <dbReference type="SAM" id="MobiDB-lite"/>
    </source>
</evidence>
<feature type="compositionally biased region" description="Low complexity" evidence="1">
    <location>
        <begin position="516"/>
        <end position="528"/>
    </location>
</feature>
<evidence type="ECO:0000313" key="4">
    <source>
        <dbReference type="WBParaSite" id="GPUH_0001156601-mRNA-1"/>
    </source>
</evidence>
<sequence>MHGSRKPQRHHENDEQRPSATQPLSFEAKYSSVGDHAADTPAQLSSSARKNTVELNLTKVLPAVAQKVAADYLNNSSAIDFSNPAFTAGTEETKNEISEAFLDGGLSQTVTESSQLPDRVIPETSQPHQFSAAESSQFPNQNVAGSGSFVNQIATVSSHVPIGSGQLQVEVHVSEKPKKQEISEVEIVTDGVVGNQEGLRNIKAASELVVGKHDEIPKQLKVDEESSGSEQIARKSEVTSGGGEMKVEHGLARSDLPKRLKDDEESSGLATSISNRNSNASKASTLSSCVTSSSTSLQQKADYLNNSSAIDFSNPAFTAATEETKNGISEAFLDRGLSQTVTESSQLPDRVIPETSQPHQFSAAESSQFPNQNVAGSGSFVNQIATVSSHVPIGSGQLQVEVHVSEKPKKQEISEIEIVTDGIAGNRESLRNIKAASELVVGKNDEIPVQLKAGEESSGREQIARRSKVTSGGDEMKVGHGLARSDLPKRLRDDEESSGLATSISNKNSDASKAPTLSSCVTSSSTSLQQKGKLSPLIENFFSRRQQRFGSKYEIRAATAGLRRGSSSTDDQVSPEVNEAVWKLSPLIENFFSRRQHRFGSKYEIRAATAGLRRGSSSTDDQAPPRTLLSAVTAAFSGRRHSSLSPRHPILLSASRHSMCISFKCRVAGALTSMILPDTYTVFHLSYEALCTQPWIGRDVACLIIADTAHLDDKCWNRLQHYFNNVVSLKFYEIKTVK</sequence>
<feature type="region of interest" description="Disordered" evidence="1">
    <location>
        <begin position="453"/>
        <end position="529"/>
    </location>
</feature>
<feature type="compositionally biased region" description="Polar residues" evidence="1">
    <location>
        <begin position="499"/>
        <end position="511"/>
    </location>
</feature>
<feature type="region of interest" description="Disordered" evidence="1">
    <location>
        <begin position="1"/>
        <end position="50"/>
    </location>
</feature>
<accession>A0A183DS61</accession>
<protein>
    <submittedName>
        <fullName evidence="4">TACC_C domain-containing protein</fullName>
    </submittedName>
</protein>
<reference evidence="4" key="1">
    <citation type="submission" date="2016-06" db="UniProtKB">
        <authorList>
            <consortium name="WormBaseParasite"/>
        </authorList>
    </citation>
    <scope>IDENTIFICATION</scope>
</reference>
<feature type="compositionally biased region" description="Basic and acidic residues" evidence="1">
    <location>
        <begin position="245"/>
        <end position="262"/>
    </location>
</feature>
<feature type="compositionally biased region" description="Basic and acidic residues" evidence="1">
    <location>
        <begin position="453"/>
        <end position="464"/>
    </location>
</feature>